<dbReference type="FunCoup" id="A0A6P8RKQ7">
    <property type="interactions" value="1442"/>
</dbReference>
<evidence type="ECO:0000256" key="2">
    <source>
        <dbReference type="ARBA" id="ARBA00022598"/>
    </source>
</evidence>
<feature type="signal peptide" evidence="3">
    <location>
        <begin position="1"/>
        <end position="19"/>
    </location>
</feature>
<evidence type="ECO:0000256" key="1">
    <source>
        <dbReference type="ARBA" id="ARBA00009934"/>
    </source>
</evidence>
<comment type="similarity">
    <text evidence="1">Belongs to the biotin--protein ligase family.</text>
</comment>
<dbReference type="GO" id="GO:0004077">
    <property type="term" value="F:biotin--[biotin carboxyl-carrier protein] ligase activity"/>
    <property type="evidence" value="ECO:0007669"/>
    <property type="project" value="InterPro"/>
</dbReference>
<dbReference type="SUPFAM" id="SSF55681">
    <property type="entry name" value="Class II aaRS and biotin synthetases"/>
    <property type="match status" value="1"/>
</dbReference>
<proteinExistence type="inferred from homology"/>
<dbReference type="Proteomes" id="UP000515159">
    <property type="component" value="Chromosome 6"/>
</dbReference>
<evidence type="ECO:0000256" key="3">
    <source>
        <dbReference type="SAM" id="SignalP"/>
    </source>
</evidence>
<dbReference type="OrthoDB" id="10250105at2759"/>
<evidence type="ECO:0000313" key="6">
    <source>
        <dbReference type="RefSeq" id="XP_033805706.1"/>
    </source>
</evidence>
<dbReference type="PROSITE" id="PS51733">
    <property type="entry name" value="BPL_LPL_CATALYTIC"/>
    <property type="match status" value="1"/>
</dbReference>
<gene>
    <name evidence="6" type="primary">HLCS</name>
</gene>
<dbReference type="Gene3D" id="3.30.930.10">
    <property type="entry name" value="Bira Bifunctional Protein, Domain 2"/>
    <property type="match status" value="1"/>
</dbReference>
<dbReference type="CTD" id="3141"/>
<organism evidence="5 6">
    <name type="scientific">Geotrypetes seraphini</name>
    <name type="common">Gaboon caecilian</name>
    <name type="synonym">Caecilia seraphini</name>
    <dbReference type="NCBI Taxonomy" id="260995"/>
    <lineage>
        <taxon>Eukaryota</taxon>
        <taxon>Metazoa</taxon>
        <taxon>Chordata</taxon>
        <taxon>Craniata</taxon>
        <taxon>Vertebrata</taxon>
        <taxon>Euteleostomi</taxon>
        <taxon>Amphibia</taxon>
        <taxon>Gymnophiona</taxon>
        <taxon>Geotrypetes</taxon>
    </lineage>
</organism>
<dbReference type="GeneID" id="117362813"/>
<dbReference type="PANTHER" id="PTHR12835:SF5">
    <property type="entry name" value="BIOTIN--PROTEIN LIGASE"/>
    <property type="match status" value="1"/>
</dbReference>
<keyword evidence="5" id="KW-1185">Reference proteome</keyword>
<dbReference type="NCBIfam" id="TIGR00121">
    <property type="entry name" value="birA_ligase"/>
    <property type="match status" value="1"/>
</dbReference>
<keyword evidence="2 6" id="KW-0436">Ligase</keyword>
<accession>A0A6P8RKQ7</accession>
<dbReference type="AlphaFoldDB" id="A0A6P8RKQ7"/>
<dbReference type="InterPro" id="IPR045864">
    <property type="entry name" value="aa-tRNA-synth_II/BPL/LPL"/>
</dbReference>
<reference evidence="6" key="1">
    <citation type="submission" date="2025-08" db="UniProtKB">
        <authorList>
            <consortium name="RefSeq"/>
        </authorList>
    </citation>
    <scope>IDENTIFICATION</scope>
</reference>
<dbReference type="InterPro" id="IPR019197">
    <property type="entry name" value="Biotin-prot_ligase_N"/>
</dbReference>
<sequence length="877" mass="97567">MLITLCYVYLWLRFRACYALFIRRTVRRLHRTRSLTFCTALPRGRHLAGEERVCLRMGNRAFLVDESQLFDDLHKWTLLLGSPYIQSGKSLGADHIAFVMESISSEAENSPAVSGSSKEGLKWSDYCLPVARSPEDPNKLVAETSVDNFSRLGIAFMENRLHMDNGLVLHKLVSVHIQDSSFEELEQLPHDSEEHIADKKASGAITPGIVKQGKRITEGLEELGEKESHPSDEMCSPPTNVSGTRIRDHHHHLHLSSCHECLELENSTIESVRYTSAENIPDLPDDCKGIENSHETCLASHLETANLKGKPPNILLYVGSGTTATEARAEQIKLVLMECIASECYVIYSLAEEQVLTAPWLENCLLLVVAAEEPLSEDVQQRFLSYVAKGGKVLGLSTLFTFGSVRIRSKCGMGEATQSLVFTKTESGKITFQVLTSGAVFDVQDGEKLDNVELWAHLNNAEKDVMIVRLPYGENGGEAILSQVRLEMSPSSLEVRTDEDFNTLKMSNARRYEVLTKILSSLGLDCEMKELPSLAPLYLLSTDETICVSFLSWLWENVGTEGIVKSSKAALRVVASYHPGAEITPSLMPLITQQEGFSSAHFSLEAYRENLQTKKLGKIVLFSEVTSSTMDLLDGLMMMSPQDVGIIAIAAQQTQGKGRGRNAWLSPKGCALFTLHLSIPLFSELGQRIAFIQHLMSLAVVESVRSLPGYEAIDLRVKWPNDIYYSDLMKLGGVLVNSTLMGKTFHILIGCGFNVNNSNPTICINDLIVEHNRKHRTKLKLLSADCLIARAVTVLENLIDIFEDKGPNGVLPLYYKYWVHSGKQVRLWNEEGPQAWIVGLDNNGFLQVHQEGKDIVTVHPDGNSFDMLKNLIVPKQH</sequence>
<dbReference type="InterPro" id="IPR004143">
    <property type="entry name" value="BPL_LPL_catalytic"/>
</dbReference>
<dbReference type="RefSeq" id="XP_033805706.1">
    <property type="nucleotide sequence ID" value="XM_033949815.1"/>
</dbReference>
<dbReference type="PANTHER" id="PTHR12835">
    <property type="entry name" value="BIOTIN PROTEIN LIGASE"/>
    <property type="match status" value="1"/>
</dbReference>
<name>A0A6P8RKQ7_GEOSA</name>
<dbReference type="CDD" id="cd16442">
    <property type="entry name" value="BPL"/>
    <property type="match status" value="1"/>
</dbReference>
<dbReference type="GO" id="GO:0005737">
    <property type="term" value="C:cytoplasm"/>
    <property type="evidence" value="ECO:0007669"/>
    <property type="project" value="TreeGrafter"/>
</dbReference>
<dbReference type="Pfam" id="PF09825">
    <property type="entry name" value="BPL_N"/>
    <property type="match status" value="1"/>
</dbReference>
<feature type="domain" description="BPL/LPL catalytic" evidence="4">
    <location>
        <begin position="605"/>
        <end position="803"/>
    </location>
</feature>
<evidence type="ECO:0000259" key="4">
    <source>
        <dbReference type="PROSITE" id="PS51733"/>
    </source>
</evidence>
<keyword evidence="3" id="KW-0732">Signal</keyword>
<dbReference type="Pfam" id="PF03099">
    <property type="entry name" value="BPL_LplA_LipB"/>
    <property type="match status" value="1"/>
</dbReference>
<dbReference type="InParanoid" id="A0A6P8RKQ7"/>
<dbReference type="KEGG" id="gsh:117362813"/>
<evidence type="ECO:0000313" key="5">
    <source>
        <dbReference type="Proteomes" id="UP000515159"/>
    </source>
</evidence>
<dbReference type="InterPro" id="IPR004408">
    <property type="entry name" value="Biotin_CoA_COase_ligase"/>
</dbReference>
<protein>
    <submittedName>
        <fullName evidence="6">Biotin--protein ligase isoform X1</fullName>
    </submittedName>
</protein>
<feature type="chain" id="PRO_5028409919" evidence="3">
    <location>
        <begin position="20"/>
        <end position="877"/>
    </location>
</feature>